<evidence type="ECO:0008006" key="2">
    <source>
        <dbReference type="Google" id="ProtNLM"/>
    </source>
</evidence>
<dbReference type="SUPFAM" id="SSF49344">
    <property type="entry name" value="CBD9-like"/>
    <property type="match status" value="1"/>
</dbReference>
<dbReference type="AlphaFoldDB" id="A0A645J3E8"/>
<dbReference type="EMBL" id="VSSQ01128522">
    <property type="protein sequence ID" value="MPN57229.1"/>
    <property type="molecule type" value="Genomic_DNA"/>
</dbReference>
<proteinExistence type="predicted"/>
<name>A0A645J3E8_9ZZZZ</name>
<gene>
    <name evidence="1" type="ORF">SDC9_204923</name>
</gene>
<dbReference type="Gene3D" id="2.60.40.1190">
    <property type="match status" value="1"/>
</dbReference>
<sequence length="81" mass="9087">MTGKVEKPEKIITREGDKTIYRIRIPWSELSPFAPRPGAIAGFNAVIHDRDDGVTNYFAAAAPGLSPYKQPAMFRKIRLLE</sequence>
<accession>A0A645J3E8</accession>
<organism evidence="1">
    <name type="scientific">bioreactor metagenome</name>
    <dbReference type="NCBI Taxonomy" id="1076179"/>
    <lineage>
        <taxon>unclassified sequences</taxon>
        <taxon>metagenomes</taxon>
        <taxon>ecological metagenomes</taxon>
    </lineage>
</organism>
<evidence type="ECO:0000313" key="1">
    <source>
        <dbReference type="EMBL" id="MPN57229.1"/>
    </source>
</evidence>
<reference evidence="1" key="1">
    <citation type="submission" date="2019-08" db="EMBL/GenBank/DDBJ databases">
        <authorList>
            <person name="Kucharzyk K."/>
            <person name="Murdoch R.W."/>
            <person name="Higgins S."/>
            <person name="Loffler F."/>
        </authorList>
    </citation>
    <scope>NUCLEOTIDE SEQUENCE</scope>
</reference>
<protein>
    <recommendedName>
        <fullName evidence="2">Carbohydrate-binding domain-containing protein</fullName>
    </recommendedName>
</protein>
<comment type="caution">
    <text evidence="1">The sequence shown here is derived from an EMBL/GenBank/DDBJ whole genome shotgun (WGS) entry which is preliminary data.</text>
</comment>